<feature type="transmembrane region" description="Helical" evidence="6">
    <location>
        <begin position="432"/>
        <end position="453"/>
    </location>
</feature>
<organism evidence="7 8">
    <name type="scientific">Mixia osmundae (strain CBS 9802 / IAM 14324 / JCM 22182 / KY 12970)</name>
    <dbReference type="NCBI Taxonomy" id="764103"/>
    <lineage>
        <taxon>Eukaryota</taxon>
        <taxon>Fungi</taxon>
        <taxon>Dikarya</taxon>
        <taxon>Basidiomycota</taxon>
        <taxon>Pucciniomycotina</taxon>
        <taxon>Mixiomycetes</taxon>
        <taxon>Mixiales</taxon>
        <taxon>Mixiaceae</taxon>
        <taxon>Mixia</taxon>
    </lineage>
</organism>
<dbReference type="PANTHER" id="PTHR10383">
    <property type="entry name" value="SERINE INCORPORATOR"/>
    <property type="match status" value="1"/>
</dbReference>
<dbReference type="Proteomes" id="UP000009131">
    <property type="component" value="Unassembled WGS sequence"/>
</dbReference>
<dbReference type="EMBL" id="BABT02000220">
    <property type="protein sequence ID" value="GAA99409.1"/>
    <property type="molecule type" value="Genomic_DNA"/>
</dbReference>
<keyword evidence="5 6" id="KW-0472">Membrane</keyword>
<name>G7E9U0_MIXOS</name>
<protein>
    <recommendedName>
        <fullName evidence="9">TMS membrane protein/tumor differentially expressed protein</fullName>
    </recommendedName>
</protein>
<sequence length="511" mass="55081">MGALLSIPLLGSLGGLAATLMTSVVAGLAFFCTSQAAAAFCKSCNCNSSVATRVGFSIIFLLNSMLAWAMLSPWMIKQIEKMSYDYIKMDCKEDKCYGVLAVHRICFALSVFHMVLGALLVGVKDTRVKRAAIQNGWWGPKVGAWLILVVATFFIPNGFFMFWSKYISLIGSTIFILIGLVLLVDFAHTWSETCLDNWERSEPESAFWKYILIGSTLATYAATIALTVVDYVFFAGSGCSLNQFLISFNMILCIFVSVLCVLPAVQEANPRSGLAQSGMVVIYCTYLVTSAVANHDSGSGQCNPLQKRAEGARTSMVVVGALFTFLAIAYSTSRAATQSKALVGKGSRRGEIGLDGDDLISGGASIGEMGPVRSQPTKKDSLKYQAMLAAVEAGSIPASALNEDSDDEIDEGAPGALDCDDERTGTRYNYSWFHVIFVLASMYVAMLLTNWNIVGTTGDAQISDGTEDLGSPVKIGRSGVAMWMRIVSGWLCLSIYAWSLLAPVVMPDRFG</sequence>
<evidence type="ECO:0000313" key="7">
    <source>
        <dbReference type="EMBL" id="GAA99409.1"/>
    </source>
</evidence>
<evidence type="ECO:0000256" key="1">
    <source>
        <dbReference type="ARBA" id="ARBA00004141"/>
    </source>
</evidence>
<keyword evidence="4 6" id="KW-1133">Transmembrane helix</keyword>
<feature type="transmembrane region" description="Helical" evidence="6">
    <location>
        <begin position="169"/>
        <end position="190"/>
    </location>
</feature>
<evidence type="ECO:0000256" key="5">
    <source>
        <dbReference type="ARBA" id="ARBA00023136"/>
    </source>
</evidence>
<feature type="transmembrane region" description="Helical" evidence="6">
    <location>
        <begin position="97"/>
        <end position="122"/>
    </location>
</feature>
<feature type="transmembrane region" description="Helical" evidence="6">
    <location>
        <begin position="245"/>
        <end position="265"/>
    </location>
</feature>
<evidence type="ECO:0000256" key="6">
    <source>
        <dbReference type="SAM" id="Phobius"/>
    </source>
</evidence>
<keyword evidence="8" id="KW-1185">Reference proteome</keyword>
<keyword evidence="3 6" id="KW-0812">Transmembrane</keyword>
<proteinExistence type="inferred from homology"/>
<feature type="transmembrane region" description="Helical" evidence="6">
    <location>
        <begin position="482"/>
        <end position="505"/>
    </location>
</feature>
<dbReference type="OrthoDB" id="5963193at2759"/>
<dbReference type="FunCoup" id="G7E9U0">
    <property type="interactions" value="262"/>
</dbReference>
<evidence type="ECO:0008006" key="9">
    <source>
        <dbReference type="Google" id="ProtNLM"/>
    </source>
</evidence>
<reference evidence="7 8" key="2">
    <citation type="journal article" date="2012" name="Open Biol.">
        <title>Characteristics of nucleosomes and linker DNA regions on the genome of the basidiomycete Mixia osmundae revealed by mono- and dinucleosome mapping.</title>
        <authorList>
            <person name="Nishida H."/>
            <person name="Kondo S."/>
            <person name="Matsumoto T."/>
            <person name="Suzuki Y."/>
            <person name="Yoshikawa H."/>
            <person name="Taylor T.D."/>
            <person name="Sugiyama J."/>
        </authorList>
    </citation>
    <scope>NUCLEOTIDE SEQUENCE [LARGE SCALE GENOMIC DNA]</scope>
    <source>
        <strain evidence="8">CBS 9802 / IAM 14324 / JCM 22182 / KY 12970</strain>
    </source>
</reference>
<accession>G7E9U0</accession>
<evidence type="ECO:0000256" key="2">
    <source>
        <dbReference type="ARBA" id="ARBA00006665"/>
    </source>
</evidence>
<dbReference type="HOGENOM" id="CLU_029574_2_0_1"/>
<dbReference type="GO" id="GO:0016020">
    <property type="term" value="C:membrane"/>
    <property type="evidence" value="ECO:0007669"/>
    <property type="project" value="UniProtKB-SubCell"/>
</dbReference>
<dbReference type="PANTHER" id="PTHR10383:SF9">
    <property type="entry name" value="SERINE INCORPORATOR, ISOFORM F"/>
    <property type="match status" value="1"/>
</dbReference>
<evidence type="ECO:0000313" key="8">
    <source>
        <dbReference type="Proteomes" id="UP000009131"/>
    </source>
</evidence>
<dbReference type="InterPro" id="IPR005016">
    <property type="entry name" value="TDE1/TMS"/>
</dbReference>
<reference evidence="7 8" key="1">
    <citation type="journal article" date="2011" name="J. Gen. Appl. Microbiol.">
        <title>Draft genome sequencing of the enigmatic basidiomycete Mixia osmundae.</title>
        <authorList>
            <person name="Nishida H."/>
            <person name="Nagatsuka Y."/>
            <person name="Sugiyama J."/>
        </authorList>
    </citation>
    <scope>NUCLEOTIDE SEQUENCE [LARGE SCALE GENOMIC DNA]</scope>
    <source>
        <strain evidence="8">CBS 9802 / IAM 14324 / JCM 22182 / KY 12970</strain>
    </source>
</reference>
<comment type="similarity">
    <text evidence="2">Belongs to the TDE1 family.</text>
</comment>
<evidence type="ECO:0000256" key="3">
    <source>
        <dbReference type="ARBA" id="ARBA00022692"/>
    </source>
</evidence>
<dbReference type="eggNOG" id="KOG2592">
    <property type="taxonomic scope" value="Eukaryota"/>
</dbReference>
<comment type="caution">
    <text evidence="7">The sequence shown here is derived from an EMBL/GenBank/DDBJ whole genome shotgun (WGS) entry which is preliminary data.</text>
</comment>
<dbReference type="OMA" id="DKHCNPL"/>
<feature type="transmembrane region" description="Helical" evidence="6">
    <location>
        <begin position="54"/>
        <end position="76"/>
    </location>
</feature>
<feature type="transmembrane region" description="Helical" evidence="6">
    <location>
        <begin position="210"/>
        <end position="233"/>
    </location>
</feature>
<dbReference type="RefSeq" id="XP_014568643.1">
    <property type="nucleotide sequence ID" value="XM_014713157.1"/>
</dbReference>
<dbReference type="Pfam" id="PF03348">
    <property type="entry name" value="Serinc"/>
    <property type="match status" value="1"/>
</dbReference>
<comment type="subcellular location">
    <subcellularLocation>
        <location evidence="1">Membrane</location>
        <topology evidence="1">Multi-pass membrane protein</topology>
    </subcellularLocation>
</comment>
<feature type="transmembrane region" description="Helical" evidence="6">
    <location>
        <begin position="142"/>
        <end position="162"/>
    </location>
</feature>
<dbReference type="STRING" id="764103.G7E9U0"/>
<evidence type="ECO:0000256" key="4">
    <source>
        <dbReference type="ARBA" id="ARBA00022989"/>
    </source>
</evidence>
<gene>
    <name evidence="7" type="primary">Mo06107</name>
    <name evidence="7" type="ORF">E5Q_06107</name>
</gene>
<feature type="transmembrane region" description="Helical" evidence="6">
    <location>
        <begin position="314"/>
        <end position="332"/>
    </location>
</feature>
<dbReference type="AlphaFoldDB" id="G7E9U0"/>
<dbReference type="InParanoid" id="G7E9U0"/>